<protein>
    <submittedName>
        <fullName evidence="2">Flagellar biosynthesis protein FlaG</fullName>
    </submittedName>
</protein>
<name>A0A0X1T803_PSEAA</name>
<keyword evidence="3" id="KW-1185">Reference proteome</keyword>
<proteinExistence type="predicted"/>
<dbReference type="Gene3D" id="3.30.160.170">
    <property type="entry name" value="FlaG-like"/>
    <property type="match status" value="1"/>
</dbReference>
<dbReference type="RefSeq" id="WP_060783957.1">
    <property type="nucleotide sequence ID" value="NZ_CP014135.1"/>
</dbReference>
<accession>A0A0X1T803</accession>
<evidence type="ECO:0000313" key="2">
    <source>
        <dbReference type="EMBL" id="AMB88260.1"/>
    </source>
</evidence>
<dbReference type="STRING" id="46677.AWM79_08440"/>
<dbReference type="PANTHER" id="PTHR37166:SF1">
    <property type="entry name" value="PROTEIN FLAG"/>
    <property type="match status" value="1"/>
</dbReference>
<reference evidence="2 3" key="1">
    <citation type="submission" date="2016-01" db="EMBL/GenBank/DDBJ databases">
        <authorList>
            <person name="McClelland M."/>
            <person name="Jain A."/>
            <person name="Saraogi P."/>
            <person name="Mendelson R."/>
            <person name="Westerman R."/>
            <person name="SanMiguel P."/>
            <person name="Csonka L."/>
        </authorList>
    </citation>
    <scope>NUCLEOTIDE SEQUENCE [LARGE SCALE GENOMIC DNA]</scope>
    <source>
        <strain evidence="2 3">NCPPB 2472</strain>
    </source>
</reference>
<dbReference type="KEGG" id="pagb:AWM79_08440"/>
<keyword evidence="2" id="KW-0966">Cell projection</keyword>
<sequence>MDMSVKLNLSYPAVTPVSSSPVADQPTVAPQVDRVKAAPAPHKDEGSSERLKQAVRDIEKFVQSIKRNLEFSIDEHSGKVIVKVIVSETGEVVRQIPTAEALSLADNLSSASSVLFDGEV</sequence>
<organism evidence="2 3">
    <name type="scientific">Pseudomonas agarici</name>
    <dbReference type="NCBI Taxonomy" id="46677"/>
    <lineage>
        <taxon>Bacteria</taxon>
        <taxon>Pseudomonadati</taxon>
        <taxon>Pseudomonadota</taxon>
        <taxon>Gammaproteobacteria</taxon>
        <taxon>Pseudomonadales</taxon>
        <taxon>Pseudomonadaceae</taxon>
        <taxon>Pseudomonas</taxon>
    </lineage>
</organism>
<dbReference type="EMBL" id="CP014135">
    <property type="protein sequence ID" value="AMB88260.1"/>
    <property type="molecule type" value="Genomic_DNA"/>
</dbReference>
<feature type="region of interest" description="Disordered" evidence="1">
    <location>
        <begin position="14"/>
        <end position="51"/>
    </location>
</feature>
<dbReference type="Pfam" id="PF03646">
    <property type="entry name" value="FlaG"/>
    <property type="match status" value="1"/>
</dbReference>
<keyword evidence="2" id="KW-0969">Cilium</keyword>
<dbReference type="InterPro" id="IPR005186">
    <property type="entry name" value="FlaG"/>
</dbReference>
<dbReference type="PANTHER" id="PTHR37166">
    <property type="entry name" value="PROTEIN FLAG"/>
    <property type="match status" value="1"/>
</dbReference>
<keyword evidence="2" id="KW-0282">Flagellum</keyword>
<dbReference type="InterPro" id="IPR035924">
    <property type="entry name" value="FlaG-like_sf"/>
</dbReference>
<evidence type="ECO:0000313" key="3">
    <source>
        <dbReference type="Proteomes" id="UP000063229"/>
    </source>
</evidence>
<evidence type="ECO:0000256" key="1">
    <source>
        <dbReference type="SAM" id="MobiDB-lite"/>
    </source>
</evidence>
<dbReference type="Proteomes" id="UP000063229">
    <property type="component" value="Chromosome"/>
</dbReference>
<feature type="compositionally biased region" description="Basic and acidic residues" evidence="1">
    <location>
        <begin position="33"/>
        <end position="51"/>
    </location>
</feature>
<dbReference type="AlphaFoldDB" id="A0A0X1T803"/>
<dbReference type="SUPFAM" id="SSF160214">
    <property type="entry name" value="FlaG-like"/>
    <property type="match status" value="1"/>
</dbReference>
<gene>
    <name evidence="2" type="ORF">AWM79_08440</name>
</gene>